<sequence length="196" mass="22395">MNATQSHPLESLLAQHCPNGVEFKRLGEVCEVQKGQQLNKTQLLGNGKFPVINGSINPYGFWNEFNANANRITISQGGASAGYVNFMTTPFWAGTHCYIIENEKENVIYKFLYYLLKNQQNFLMTSQYGAGIPALAKNKIENLQIPLPPLEVQRDIVEILDKFDTLTNDLARGLPAEIEARKKQYEYYRERLLDFR</sequence>
<evidence type="ECO:0000256" key="3">
    <source>
        <dbReference type="ARBA" id="ARBA00023125"/>
    </source>
</evidence>
<evidence type="ECO:0000256" key="1">
    <source>
        <dbReference type="ARBA" id="ARBA00010923"/>
    </source>
</evidence>
<gene>
    <name evidence="5" type="ORF">FVD16_05035</name>
</gene>
<comment type="similarity">
    <text evidence="1">Belongs to the type-I restriction system S methylase family.</text>
</comment>
<dbReference type="InterPro" id="IPR000055">
    <property type="entry name" value="Restrct_endonuc_typeI_TRD"/>
</dbReference>
<keyword evidence="6" id="KW-1185">Reference proteome</keyword>
<dbReference type="Gene3D" id="3.90.220.20">
    <property type="entry name" value="DNA methylase specificity domains"/>
    <property type="match status" value="1"/>
</dbReference>
<proteinExistence type="inferred from homology"/>
<protein>
    <submittedName>
        <fullName evidence="5">Restriction endonuclease subunit S</fullName>
    </submittedName>
</protein>
<keyword evidence="5" id="KW-0255">Endonuclease</keyword>
<dbReference type="InterPro" id="IPR051212">
    <property type="entry name" value="Type-I_RE_S_subunit"/>
</dbReference>
<dbReference type="Pfam" id="PF01420">
    <property type="entry name" value="Methylase_S"/>
    <property type="match status" value="1"/>
</dbReference>
<dbReference type="CDD" id="cd17291">
    <property type="entry name" value="RMtype1_S_MgeORF438P-TRD-CR_like"/>
    <property type="match status" value="1"/>
</dbReference>
<dbReference type="Proteomes" id="UP000321317">
    <property type="component" value="Unassembled WGS sequence"/>
</dbReference>
<dbReference type="RefSeq" id="WP_131937372.1">
    <property type="nucleotide sequence ID" value="NZ_CP037747.1"/>
</dbReference>
<dbReference type="InterPro" id="IPR044946">
    <property type="entry name" value="Restrct_endonuc_typeI_TRD_sf"/>
</dbReference>
<reference evidence="5 6" key="1">
    <citation type="submission" date="2019-08" db="EMBL/GenBank/DDBJ databases">
        <title>Rapid identification of Enteric Bacteria from Whole Genome Sequences (WGS) using Average Nucleotide Identity (ANI).</title>
        <authorList>
            <person name="Lane C."/>
        </authorList>
    </citation>
    <scope>NUCLEOTIDE SEQUENCE [LARGE SCALE GENOMIC DNA]</scope>
    <source>
        <strain evidence="5 6">D4984</strain>
    </source>
</reference>
<keyword evidence="5" id="KW-0540">Nuclease</keyword>
<feature type="domain" description="Type I restriction modification DNA specificity" evidence="4">
    <location>
        <begin position="18"/>
        <end position="180"/>
    </location>
</feature>
<evidence type="ECO:0000256" key="2">
    <source>
        <dbReference type="ARBA" id="ARBA00022747"/>
    </source>
</evidence>
<name>A0ABY3L2N5_9BACT</name>
<evidence type="ECO:0000259" key="4">
    <source>
        <dbReference type="Pfam" id="PF01420"/>
    </source>
</evidence>
<evidence type="ECO:0000313" key="6">
    <source>
        <dbReference type="Proteomes" id="UP000321317"/>
    </source>
</evidence>
<dbReference type="EMBL" id="VRMA01000043">
    <property type="protein sequence ID" value="TXK57140.1"/>
    <property type="molecule type" value="Genomic_DNA"/>
</dbReference>
<keyword evidence="3" id="KW-0238">DNA-binding</keyword>
<keyword evidence="2" id="KW-0680">Restriction system</keyword>
<keyword evidence="5" id="KW-0378">Hydrolase</keyword>
<dbReference type="PANTHER" id="PTHR43140">
    <property type="entry name" value="TYPE-1 RESTRICTION ENZYME ECOKI SPECIFICITY PROTEIN"/>
    <property type="match status" value="1"/>
</dbReference>
<dbReference type="GO" id="GO:0004519">
    <property type="term" value="F:endonuclease activity"/>
    <property type="evidence" value="ECO:0007669"/>
    <property type="project" value="UniProtKB-KW"/>
</dbReference>
<dbReference type="SUPFAM" id="SSF116734">
    <property type="entry name" value="DNA methylase specificity domain"/>
    <property type="match status" value="1"/>
</dbReference>
<dbReference type="PANTHER" id="PTHR43140:SF1">
    <property type="entry name" value="TYPE I RESTRICTION ENZYME ECOKI SPECIFICITY SUBUNIT"/>
    <property type="match status" value="1"/>
</dbReference>
<organism evidence="5 6">
    <name type="scientific">Campylobacter helveticus</name>
    <dbReference type="NCBI Taxonomy" id="28898"/>
    <lineage>
        <taxon>Bacteria</taxon>
        <taxon>Pseudomonadati</taxon>
        <taxon>Campylobacterota</taxon>
        <taxon>Epsilonproteobacteria</taxon>
        <taxon>Campylobacterales</taxon>
        <taxon>Campylobacteraceae</taxon>
        <taxon>Campylobacter</taxon>
    </lineage>
</organism>
<accession>A0ABY3L2N5</accession>
<comment type="caution">
    <text evidence="5">The sequence shown here is derived from an EMBL/GenBank/DDBJ whole genome shotgun (WGS) entry which is preliminary data.</text>
</comment>
<evidence type="ECO:0000313" key="5">
    <source>
        <dbReference type="EMBL" id="TXK57140.1"/>
    </source>
</evidence>